<gene>
    <name evidence="1" type="ORF">FZ041_11035</name>
</gene>
<comment type="caution">
    <text evidence="1">The sequence shown here is derived from an EMBL/GenBank/DDBJ whole genome shotgun (WGS) entry which is preliminary data.</text>
</comment>
<reference evidence="1 2" key="1">
    <citation type="submission" date="2019-08" db="EMBL/GenBank/DDBJ databases">
        <title>Selenomonas sp. mPRGC5 and Selenomonas sp. mPRGC8 isolated from ruminal fluid of dairy goat (Capra hircus).</title>
        <authorList>
            <person name="Poothong S."/>
            <person name="Nuengjamnong C."/>
            <person name="Tanasupawat S."/>
        </authorList>
    </citation>
    <scope>NUCLEOTIDE SEQUENCE [LARGE SCALE GENOMIC DNA]</scope>
    <source>
        <strain evidence="2">mPRGC8</strain>
    </source>
</reference>
<name>A0A5D6WHY6_9FIRM</name>
<dbReference type="RefSeq" id="WP_149189594.1">
    <property type="nucleotide sequence ID" value="NZ_VTOZ01000025.1"/>
</dbReference>
<accession>A0A5D6WHY6</accession>
<evidence type="ECO:0000313" key="2">
    <source>
        <dbReference type="Proteomes" id="UP000322783"/>
    </source>
</evidence>
<sequence>MVTDCSPLLLPMFNECFHEHYTGRERIVLLQNEHFLKQQDGNEDKRVTDSFIVVIDEKGEKKTYHVETQSTPDNSMLVRIFKYGAQLALAGGEKEGNVLTVTFPHAAVLFLRHTEETSDEMTIRMVTPGGTVEYGIQVMKDKRYTIDEIFDKKLYFLIPFYIFTHEKRFEEYEADEGKLAVLLNEYRQIVRKLEQLQEAGELDAFTRQAIIDMGKKVVRHLAIDKKKIVEGVEDIMGGKILDYEAKDILNKGRNEGRLEGRAEGIVLGQTQMLTQLVLSKLKKHKSPEAIADALEISEEKVLDIARANGFAL</sequence>
<dbReference type="AlphaFoldDB" id="A0A5D6WHY6"/>
<evidence type="ECO:0000313" key="1">
    <source>
        <dbReference type="EMBL" id="TYZ27530.1"/>
    </source>
</evidence>
<dbReference type="EMBL" id="VTOZ01000025">
    <property type="protein sequence ID" value="TYZ27530.1"/>
    <property type="molecule type" value="Genomic_DNA"/>
</dbReference>
<dbReference type="Proteomes" id="UP000322783">
    <property type="component" value="Unassembled WGS sequence"/>
</dbReference>
<keyword evidence="2" id="KW-1185">Reference proteome</keyword>
<proteinExistence type="predicted"/>
<organism evidence="1 2">
    <name type="scientific">Selenomonas caprae</name>
    <dbReference type="NCBI Taxonomy" id="2606905"/>
    <lineage>
        <taxon>Bacteria</taxon>
        <taxon>Bacillati</taxon>
        <taxon>Bacillota</taxon>
        <taxon>Negativicutes</taxon>
        <taxon>Selenomonadales</taxon>
        <taxon>Selenomonadaceae</taxon>
        <taxon>Selenomonas</taxon>
    </lineage>
</organism>
<evidence type="ECO:0008006" key="3">
    <source>
        <dbReference type="Google" id="ProtNLM"/>
    </source>
</evidence>
<protein>
    <recommendedName>
        <fullName evidence="3">Rpn family recombination-promoting nuclease/putative transposase</fullName>
    </recommendedName>
</protein>